<proteinExistence type="inferred from homology"/>
<dbReference type="Pfam" id="PF02154">
    <property type="entry name" value="FliM"/>
    <property type="match status" value="1"/>
</dbReference>
<reference evidence="13 14" key="1">
    <citation type="submission" date="2024-06" db="EMBL/GenBank/DDBJ databases">
        <title>Genomic Encyclopedia of Type Strains, Phase IV (KMG-IV): sequencing the most valuable type-strain genomes for metagenomic binning, comparative biology and taxonomic classification.</title>
        <authorList>
            <person name="Goeker M."/>
        </authorList>
    </citation>
    <scope>NUCLEOTIDE SEQUENCE [LARGE SCALE GENOMIC DNA]</scope>
    <source>
        <strain evidence="13 14">DSM 21331</strain>
    </source>
</reference>
<keyword evidence="8" id="KW-0283">Flagellar rotation</keyword>
<dbReference type="Proteomes" id="UP001549145">
    <property type="component" value="Unassembled WGS sequence"/>
</dbReference>
<evidence type="ECO:0000256" key="2">
    <source>
        <dbReference type="ARBA" id="ARBA00004417"/>
    </source>
</evidence>
<keyword evidence="9" id="KW-0472">Membrane</keyword>
<keyword evidence="13" id="KW-0282">Flagellum</keyword>
<sequence>MDVPIGNATDIRARLIDAGGLSLDRMPMLNVVFDRLTSGCSDNLKPLVASPVYFGFNGFSSGRFGEMLDAYENNAVAGIFHAPEWDSHILVGLNRDFLFTLVEALFGADGGEPPVEDERPFSAIELRLAHTILEQVGKALESSFALVSMTAFRLERTETRMEFAVIGGRNNKAVEAKFSVQALNRGGEMFLILPQSVINPMRPALSKVLTGDSAARDPTWTQQITAEVRKAEVTLRAVLEERTLTLGEIAGLKVGQVIGLDATPATRVKLEGNDRPLFWCHMGQAQGSYVLRVDEAIAQDKEGAHDDAVG</sequence>
<protein>
    <recommendedName>
        <fullName evidence="4">Flagellar motor switch protein FliM</fullName>
    </recommendedName>
</protein>
<gene>
    <name evidence="13" type="ORF">ABID43_000179</name>
</gene>
<dbReference type="PANTHER" id="PTHR30034">
    <property type="entry name" value="FLAGELLAR MOTOR SWITCH PROTEIN FLIM"/>
    <property type="match status" value="1"/>
</dbReference>
<accession>A0ABV2L1M3</accession>
<evidence type="ECO:0000256" key="8">
    <source>
        <dbReference type="ARBA" id="ARBA00022779"/>
    </source>
</evidence>
<dbReference type="InterPro" id="IPR001689">
    <property type="entry name" value="Flag_FliM"/>
</dbReference>
<dbReference type="EMBL" id="JBEPMM010000001">
    <property type="protein sequence ID" value="MET3690660.1"/>
    <property type="molecule type" value="Genomic_DNA"/>
</dbReference>
<keyword evidence="13" id="KW-0966">Cell projection</keyword>
<evidence type="ECO:0000256" key="9">
    <source>
        <dbReference type="ARBA" id="ARBA00023136"/>
    </source>
</evidence>
<name>A0ABV2L1M3_9HYPH</name>
<dbReference type="SUPFAM" id="SSF101801">
    <property type="entry name" value="Surface presentation of antigens (SPOA)"/>
    <property type="match status" value="1"/>
</dbReference>
<comment type="subcellular location">
    <subcellularLocation>
        <location evidence="1">Bacterial flagellum basal body</location>
    </subcellularLocation>
    <subcellularLocation>
        <location evidence="2">Cell inner membrane</location>
        <topology evidence="2">Peripheral membrane protein</topology>
    </subcellularLocation>
</comment>
<dbReference type="SUPFAM" id="SSF103039">
    <property type="entry name" value="CheC-like"/>
    <property type="match status" value="1"/>
</dbReference>
<feature type="domain" description="Flagellar motor switch protein FliN-like C-terminal" evidence="12">
    <location>
        <begin position="227"/>
        <end position="297"/>
    </location>
</feature>
<comment type="function">
    <text evidence="11">FliM is one of three proteins (FliG, FliN, FliM) that forms the rotor-mounted switch complex (C ring), located at the base of the basal body. This complex interacts with the CheY and CheZ chemotaxis proteins, in addition to contacting components of the motor that determine the direction of flagellar rotation.</text>
</comment>
<dbReference type="Gene3D" id="2.30.330.10">
    <property type="entry name" value="SpoA-like"/>
    <property type="match status" value="1"/>
</dbReference>
<dbReference type="InterPro" id="IPR001543">
    <property type="entry name" value="FliN-like_C"/>
</dbReference>
<keyword evidence="5" id="KW-1003">Cell membrane</keyword>
<keyword evidence="6" id="KW-0145">Chemotaxis</keyword>
<evidence type="ECO:0000256" key="10">
    <source>
        <dbReference type="ARBA" id="ARBA00023143"/>
    </source>
</evidence>
<evidence type="ECO:0000256" key="11">
    <source>
        <dbReference type="ARBA" id="ARBA00025044"/>
    </source>
</evidence>
<evidence type="ECO:0000259" key="12">
    <source>
        <dbReference type="Pfam" id="PF01052"/>
    </source>
</evidence>
<evidence type="ECO:0000256" key="5">
    <source>
        <dbReference type="ARBA" id="ARBA00022475"/>
    </source>
</evidence>
<evidence type="ECO:0000256" key="6">
    <source>
        <dbReference type="ARBA" id="ARBA00022500"/>
    </source>
</evidence>
<dbReference type="CDD" id="cd17908">
    <property type="entry name" value="FliM"/>
    <property type="match status" value="1"/>
</dbReference>
<evidence type="ECO:0000313" key="14">
    <source>
        <dbReference type="Proteomes" id="UP001549145"/>
    </source>
</evidence>
<keyword evidence="10" id="KW-0975">Bacterial flagellum</keyword>
<dbReference type="RefSeq" id="WP_238279949.1">
    <property type="nucleotide sequence ID" value="NZ_BPQL01000069.1"/>
</dbReference>
<evidence type="ECO:0000256" key="3">
    <source>
        <dbReference type="ARBA" id="ARBA00011049"/>
    </source>
</evidence>
<keyword evidence="13" id="KW-0969">Cilium</keyword>
<dbReference type="Pfam" id="PF01052">
    <property type="entry name" value="FliMN_C"/>
    <property type="match status" value="1"/>
</dbReference>
<keyword evidence="7" id="KW-0997">Cell inner membrane</keyword>
<dbReference type="Gene3D" id="3.40.1550.10">
    <property type="entry name" value="CheC-like"/>
    <property type="match status" value="1"/>
</dbReference>
<organism evidence="13 14">
    <name type="scientific">Methylobacterium goesingense</name>
    <dbReference type="NCBI Taxonomy" id="243690"/>
    <lineage>
        <taxon>Bacteria</taxon>
        <taxon>Pseudomonadati</taxon>
        <taxon>Pseudomonadota</taxon>
        <taxon>Alphaproteobacteria</taxon>
        <taxon>Hyphomicrobiales</taxon>
        <taxon>Methylobacteriaceae</taxon>
        <taxon>Methylobacterium</taxon>
    </lineage>
</organism>
<evidence type="ECO:0000313" key="13">
    <source>
        <dbReference type="EMBL" id="MET3690660.1"/>
    </source>
</evidence>
<dbReference type="PANTHER" id="PTHR30034:SF3">
    <property type="entry name" value="FLAGELLAR MOTOR SWITCH PROTEIN FLIM"/>
    <property type="match status" value="1"/>
</dbReference>
<dbReference type="InterPro" id="IPR036429">
    <property type="entry name" value="SpoA-like_sf"/>
</dbReference>
<evidence type="ECO:0000256" key="7">
    <source>
        <dbReference type="ARBA" id="ARBA00022519"/>
    </source>
</evidence>
<comment type="similarity">
    <text evidence="3">Belongs to the FliM family.</text>
</comment>
<dbReference type="InterPro" id="IPR028976">
    <property type="entry name" value="CheC-like_sf"/>
</dbReference>
<keyword evidence="14" id="KW-1185">Reference proteome</keyword>
<evidence type="ECO:0000256" key="4">
    <source>
        <dbReference type="ARBA" id="ARBA00021898"/>
    </source>
</evidence>
<comment type="caution">
    <text evidence="13">The sequence shown here is derived from an EMBL/GenBank/DDBJ whole genome shotgun (WGS) entry which is preliminary data.</text>
</comment>
<evidence type="ECO:0000256" key="1">
    <source>
        <dbReference type="ARBA" id="ARBA00004117"/>
    </source>
</evidence>